<dbReference type="PROSITE" id="PS50297">
    <property type="entry name" value="ANK_REP_REGION"/>
    <property type="match status" value="1"/>
</dbReference>
<dbReference type="InterPro" id="IPR036770">
    <property type="entry name" value="Ankyrin_rpt-contain_sf"/>
</dbReference>
<sequence>MIRLLVGLGASLDAPSPGGSTPLSVAVCWEQQEAAKLLLQLGADPNQVLPAHVNSGCYPMWSDSYSAEEAHTLLGMACSRIEFRDHLTLLLEAGADPSLAHPKTGLTPAAEACSIGALEEAALLIQLTAAPEGPWSLDQLGWAQALAEAAGNYFWNHATYPDAALEPLLEAWRQQPAPPPAAPPPAACRAVVAALLAHPVLQLAEGATTLQAGAELAGVLQAECLATVGISADLTARLRTSACTSVVLAAAPAATRWSPATHRYFPPAFKQAVRLLLLTNHRLLAQSRSSGAGAGVGSSAGSGAGSGRGGRHVGAATKAVLSRRAMRELLDGTPAAEEAAGPP</sequence>
<dbReference type="AlphaFoldDB" id="E1ZI19"/>
<feature type="compositionally biased region" description="Gly residues" evidence="2">
    <location>
        <begin position="292"/>
        <end position="308"/>
    </location>
</feature>
<evidence type="ECO:0000256" key="1">
    <source>
        <dbReference type="PROSITE-ProRule" id="PRU00023"/>
    </source>
</evidence>
<feature type="repeat" description="ANK" evidence="1">
    <location>
        <begin position="18"/>
        <end position="46"/>
    </location>
</feature>
<evidence type="ECO:0000313" key="4">
    <source>
        <dbReference type="Proteomes" id="UP000008141"/>
    </source>
</evidence>
<evidence type="ECO:0000313" key="3">
    <source>
        <dbReference type="EMBL" id="EFN54559.1"/>
    </source>
</evidence>
<dbReference type="EMBL" id="GL433847">
    <property type="protein sequence ID" value="EFN54559.1"/>
    <property type="molecule type" value="Genomic_DNA"/>
</dbReference>
<accession>E1ZI19</accession>
<dbReference type="PROSITE" id="PS50088">
    <property type="entry name" value="ANK_REPEAT"/>
    <property type="match status" value="1"/>
</dbReference>
<dbReference type="OrthoDB" id="426293at2759"/>
<dbReference type="InParanoid" id="E1ZI19"/>
<dbReference type="Pfam" id="PF00023">
    <property type="entry name" value="Ank"/>
    <property type="match status" value="1"/>
</dbReference>
<dbReference type="KEGG" id="cvr:CHLNCDRAFT_135356"/>
<feature type="region of interest" description="Disordered" evidence="2">
    <location>
        <begin position="289"/>
        <end position="314"/>
    </location>
</feature>
<dbReference type="GeneID" id="17353914"/>
<proteinExistence type="predicted"/>
<dbReference type="SUPFAM" id="SSF48403">
    <property type="entry name" value="Ankyrin repeat"/>
    <property type="match status" value="1"/>
</dbReference>
<dbReference type="SMART" id="SM00248">
    <property type="entry name" value="ANK"/>
    <property type="match status" value="3"/>
</dbReference>
<keyword evidence="1" id="KW-0040">ANK repeat</keyword>
<dbReference type="Gene3D" id="1.25.40.20">
    <property type="entry name" value="Ankyrin repeat-containing domain"/>
    <property type="match status" value="1"/>
</dbReference>
<organism evidence="4">
    <name type="scientific">Chlorella variabilis</name>
    <name type="common">Green alga</name>
    <dbReference type="NCBI Taxonomy" id="554065"/>
    <lineage>
        <taxon>Eukaryota</taxon>
        <taxon>Viridiplantae</taxon>
        <taxon>Chlorophyta</taxon>
        <taxon>core chlorophytes</taxon>
        <taxon>Trebouxiophyceae</taxon>
        <taxon>Chlorellales</taxon>
        <taxon>Chlorellaceae</taxon>
        <taxon>Chlorella clade</taxon>
        <taxon>Chlorella</taxon>
    </lineage>
</organism>
<protein>
    <submittedName>
        <fullName evidence="3">Uncharacterized protein</fullName>
    </submittedName>
</protein>
<evidence type="ECO:0000256" key="2">
    <source>
        <dbReference type="SAM" id="MobiDB-lite"/>
    </source>
</evidence>
<dbReference type="InterPro" id="IPR002110">
    <property type="entry name" value="Ankyrin_rpt"/>
</dbReference>
<dbReference type="STRING" id="554065.E1ZI19"/>
<gene>
    <name evidence="3" type="ORF">CHLNCDRAFT_135356</name>
</gene>
<name>E1ZI19_CHLVA</name>
<reference evidence="3 4" key="1">
    <citation type="journal article" date="2010" name="Plant Cell">
        <title>The Chlorella variabilis NC64A genome reveals adaptation to photosymbiosis, coevolution with viruses, and cryptic sex.</title>
        <authorList>
            <person name="Blanc G."/>
            <person name="Duncan G."/>
            <person name="Agarkova I."/>
            <person name="Borodovsky M."/>
            <person name="Gurnon J."/>
            <person name="Kuo A."/>
            <person name="Lindquist E."/>
            <person name="Lucas S."/>
            <person name="Pangilinan J."/>
            <person name="Polle J."/>
            <person name="Salamov A."/>
            <person name="Terry A."/>
            <person name="Yamada T."/>
            <person name="Dunigan D.D."/>
            <person name="Grigoriev I.V."/>
            <person name="Claverie J.M."/>
            <person name="Van Etten J.L."/>
        </authorList>
    </citation>
    <scope>NUCLEOTIDE SEQUENCE [LARGE SCALE GENOMIC DNA]</scope>
    <source>
        <strain evidence="3 4">NC64A</strain>
    </source>
</reference>
<keyword evidence="4" id="KW-1185">Reference proteome</keyword>
<dbReference type="Proteomes" id="UP000008141">
    <property type="component" value="Unassembled WGS sequence"/>
</dbReference>
<dbReference type="RefSeq" id="XP_005846661.1">
    <property type="nucleotide sequence ID" value="XM_005846599.1"/>
</dbReference>